<dbReference type="InterPro" id="IPR025665">
    <property type="entry name" value="Beta-barrel_OMP_2"/>
</dbReference>
<proteinExistence type="predicted"/>
<comment type="caution">
    <text evidence="4">The sequence shown here is derived from an EMBL/GenBank/DDBJ whole genome shotgun (WGS) entry which is preliminary data.</text>
</comment>
<feature type="compositionally biased region" description="Polar residues" evidence="1">
    <location>
        <begin position="122"/>
        <end position="156"/>
    </location>
</feature>
<protein>
    <recommendedName>
        <fullName evidence="3">Outer membrane protein beta-barrel domain-containing protein</fullName>
    </recommendedName>
</protein>
<gene>
    <name evidence="4" type="ORF">BST85_11920</name>
</gene>
<evidence type="ECO:0000256" key="1">
    <source>
        <dbReference type="SAM" id="MobiDB-lite"/>
    </source>
</evidence>
<reference evidence="4 5" key="1">
    <citation type="submission" date="2016-11" db="EMBL/GenBank/DDBJ databases">
        <title>Trade-off between light-utilization and light-protection in marine flavobacteria.</title>
        <authorList>
            <person name="Kumagai Y."/>
        </authorList>
    </citation>
    <scope>NUCLEOTIDE SEQUENCE [LARGE SCALE GENOMIC DNA]</scope>
    <source>
        <strain evidence="4 5">NBRC 107741</strain>
    </source>
</reference>
<accession>A0A2S7KSB2</accession>
<dbReference type="EMBL" id="MQUB01000001">
    <property type="protein sequence ID" value="PQB05522.1"/>
    <property type="molecule type" value="Genomic_DNA"/>
</dbReference>
<keyword evidence="2" id="KW-0472">Membrane</keyword>
<feature type="compositionally biased region" description="Low complexity" evidence="1">
    <location>
        <begin position="185"/>
        <end position="196"/>
    </location>
</feature>
<keyword evidence="5" id="KW-1185">Reference proteome</keyword>
<keyword evidence="2" id="KW-1133">Transmembrane helix</keyword>
<feature type="transmembrane region" description="Helical" evidence="2">
    <location>
        <begin position="47"/>
        <end position="69"/>
    </location>
</feature>
<dbReference type="OrthoDB" id="1113942at2"/>
<name>A0A2S7KSB2_9FLAO</name>
<feature type="domain" description="Outer membrane protein beta-barrel" evidence="3">
    <location>
        <begin position="288"/>
        <end position="506"/>
    </location>
</feature>
<feature type="region of interest" description="Disordered" evidence="1">
    <location>
        <begin position="392"/>
        <end position="412"/>
    </location>
</feature>
<evidence type="ECO:0000313" key="4">
    <source>
        <dbReference type="EMBL" id="PQB05522.1"/>
    </source>
</evidence>
<sequence length="531" mass="57896">MMKDKKNIDRLFTERFKDFEASPSPEVWNRIAEKLKEEEDDRKIIPIWWKLAGVAALLALLLTAGKFVFFSDSDASSPVFVEENTSQEQMDTDGIKISEPDSEVVQVSPSERDDSEDDQTEELTTAVAQEEVQPSTDPSTNLANDPKPSNATNPALKQQDLDAGTAITSTTAVKKQTKSDEKSGVNADVTAVVTAAQNKKDPQQDPAAQITPIETKTTDAVVGNEPIDNSSNLPDSSVKTDLIIGNEVKAEEAVATTEEQKKEEEKPSILDAIEEQNEAIARNQQDKKKDRWEVTPNLAPVYYNSIGSGSSLDPTFADNPQTGDINMSYGVQVGYQVADRLTIRSGVSNVDLGYTTGGVELATGPVSTALRSVNYSNQGTVLSAYDAGTIRPTAPGAEDDPLSNLTPKSVGGNAEVSQSLSYFEVPMELKYDVLDSRFGISMIGGFSTLILSDNEISVRDGDFRSTIGEANNLNDLSFSTNVGVGFDYKFSKQIRFVVEPMFKYQLNPYSDSSVSFRPYYLGVYSGLSFKF</sequence>
<dbReference type="Proteomes" id="UP000239800">
    <property type="component" value="Unassembled WGS sequence"/>
</dbReference>
<dbReference type="AlphaFoldDB" id="A0A2S7KSB2"/>
<evidence type="ECO:0000256" key="2">
    <source>
        <dbReference type="SAM" id="Phobius"/>
    </source>
</evidence>
<dbReference type="RefSeq" id="WP_104813466.1">
    <property type="nucleotide sequence ID" value="NZ_MQUB01000001.1"/>
</dbReference>
<evidence type="ECO:0000313" key="5">
    <source>
        <dbReference type="Proteomes" id="UP000239800"/>
    </source>
</evidence>
<feature type="region of interest" description="Disordered" evidence="1">
    <location>
        <begin position="82"/>
        <end position="238"/>
    </location>
</feature>
<feature type="compositionally biased region" description="Polar residues" evidence="1">
    <location>
        <begin position="227"/>
        <end position="238"/>
    </location>
</feature>
<organism evidence="4 5">
    <name type="scientific">Aureitalea marina</name>
    <dbReference type="NCBI Taxonomy" id="930804"/>
    <lineage>
        <taxon>Bacteria</taxon>
        <taxon>Pseudomonadati</taxon>
        <taxon>Bacteroidota</taxon>
        <taxon>Flavobacteriia</taxon>
        <taxon>Flavobacteriales</taxon>
        <taxon>Flavobacteriaceae</taxon>
        <taxon>Aureitalea</taxon>
    </lineage>
</organism>
<dbReference type="Pfam" id="PF13568">
    <property type="entry name" value="OMP_b-brl_2"/>
    <property type="match status" value="1"/>
</dbReference>
<keyword evidence="2" id="KW-0812">Transmembrane</keyword>
<evidence type="ECO:0000259" key="3">
    <source>
        <dbReference type="Pfam" id="PF13568"/>
    </source>
</evidence>